<evidence type="ECO:0008006" key="2">
    <source>
        <dbReference type="Google" id="ProtNLM"/>
    </source>
</evidence>
<accession>T0ZET0</accession>
<comment type="caution">
    <text evidence="1">The sequence shown here is derived from an EMBL/GenBank/DDBJ whole genome shotgun (WGS) entry which is preliminary data.</text>
</comment>
<sequence>MERAWEHLRRGDYAAAHQQAGELCAQYPAHRDVLYLLAVSLRGLGRTAEALAVLDQLAGHHPRYARAFEERGLCQLA</sequence>
<dbReference type="SUPFAM" id="SSF48452">
    <property type="entry name" value="TPR-like"/>
    <property type="match status" value="1"/>
</dbReference>
<reference evidence="1" key="1">
    <citation type="submission" date="2013-08" db="EMBL/GenBank/DDBJ databases">
        <authorList>
            <person name="Mendez C."/>
            <person name="Richter M."/>
            <person name="Ferrer M."/>
            <person name="Sanchez J."/>
        </authorList>
    </citation>
    <scope>NUCLEOTIDE SEQUENCE</scope>
</reference>
<proteinExistence type="predicted"/>
<name>T0ZET0_9ZZZZ</name>
<dbReference type="InterPro" id="IPR011990">
    <property type="entry name" value="TPR-like_helical_dom_sf"/>
</dbReference>
<dbReference type="AlphaFoldDB" id="T0ZET0"/>
<evidence type="ECO:0000313" key="1">
    <source>
        <dbReference type="EMBL" id="EQD46651.1"/>
    </source>
</evidence>
<reference evidence="1" key="2">
    <citation type="journal article" date="2014" name="ISME J.">
        <title>Microbial stratification in low pH oxic and suboxic macroscopic growths along an acid mine drainage.</title>
        <authorList>
            <person name="Mendez-Garcia C."/>
            <person name="Mesa V."/>
            <person name="Sprenger R.R."/>
            <person name="Richter M."/>
            <person name="Diez M.S."/>
            <person name="Solano J."/>
            <person name="Bargiela R."/>
            <person name="Golyshina O.V."/>
            <person name="Manteca A."/>
            <person name="Ramos J.L."/>
            <person name="Gallego J.R."/>
            <person name="Llorente I."/>
            <person name="Martins Dos Santos V.A."/>
            <person name="Jensen O.N."/>
            <person name="Pelaez A.I."/>
            <person name="Sanchez J."/>
            <person name="Ferrer M."/>
        </authorList>
    </citation>
    <scope>NUCLEOTIDE SEQUENCE</scope>
</reference>
<organism evidence="1">
    <name type="scientific">mine drainage metagenome</name>
    <dbReference type="NCBI Taxonomy" id="410659"/>
    <lineage>
        <taxon>unclassified sequences</taxon>
        <taxon>metagenomes</taxon>
        <taxon>ecological metagenomes</taxon>
    </lineage>
</organism>
<dbReference type="Pfam" id="PF13432">
    <property type="entry name" value="TPR_16"/>
    <property type="match status" value="1"/>
</dbReference>
<feature type="non-terminal residue" evidence="1">
    <location>
        <position position="77"/>
    </location>
</feature>
<dbReference type="EMBL" id="AUZZ01006355">
    <property type="protein sequence ID" value="EQD46651.1"/>
    <property type="molecule type" value="Genomic_DNA"/>
</dbReference>
<protein>
    <recommendedName>
        <fullName evidence="2">Tetratricopeptide repeat protein</fullName>
    </recommendedName>
</protein>
<dbReference type="Gene3D" id="1.25.40.10">
    <property type="entry name" value="Tetratricopeptide repeat domain"/>
    <property type="match status" value="1"/>
</dbReference>
<gene>
    <name evidence="1" type="ORF">B2A_08813</name>
</gene>